<comment type="caution">
    <text evidence="1">The sequence shown here is derived from an EMBL/GenBank/DDBJ whole genome shotgun (WGS) entry which is preliminary data.</text>
</comment>
<dbReference type="Proteomes" id="UP001596066">
    <property type="component" value="Unassembled WGS sequence"/>
</dbReference>
<evidence type="ECO:0000313" key="1">
    <source>
        <dbReference type="EMBL" id="MFC5643257.1"/>
    </source>
</evidence>
<proteinExistence type="predicted"/>
<reference evidence="2" key="1">
    <citation type="journal article" date="2019" name="Int. J. Syst. Evol. Microbiol.">
        <title>The Global Catalogue of Microorganisms (GCM) 10K type strain sequencing project: providing services to taxonomists for standard genome sequencing and annotation.</title>
        <authorList>
            <consortium name="The Broad Institute Genomics Platform"/>
            <consortium name="The Broad Institute Genome Sequencing Center for Infectious Disease"/>
            <person name="Wu L."/>
            <person name="Ma J."/>
        </authorList>
    </citation>
    <scope>NUCLEOTIDE SEQUENCE [LARGE SCALE GENOMIC DNA]</scope>
    <source>
        <strain evidence="2">CGMCC 4.1622</strain>
    </source>
</reference>
<dbReference type="EMBL" id="JBHSOC010000029">
    <property type="protein sequence ID" value="MFC5643257.1"/>
    <property type="molecule type" value="Genomic_DNA"/>
</dbReference>
<sequence length="56" mass="6293">MTLDLIGENISVVGALRNSALLSSLWRSNRSPQTTALQWRAAWIERARRALSRMPA</sequence>
<accession>A0ABW0VBY2</accession>
<organism evidence="1 2">
    <name type="scientific">Kitasatospora cinereorecta</name>
    <dbReference type="NCBI Taxonomy" id="285560"/>
    <lineage>
        <taxon>Bacteria</taxon>
        <taxon>Bacillati</taxon>
        <taxon>Actinomycetota</taxon>
        <taxon>Actinomycetes</taxon>
        <taxon>Kitasatosporales</taxon>
        <taxon>Streptomycetaceae</taxon>
        <taxon>Kitasatospora</taxon>
    </lineage>
</organism>
<name>A0ABW0VBY2_9ACTN</name>
<dbReference type="RefSeq" id="WP_346143272.1">
    <property type="nucleotide sequence ID" value="NZ_BAAAUA010000012.1"/>
</dbReference>
<keyword evidence="2" id="KW-1185">Reference proteome</keyword>
<gene>
    <name evidence="1" type="ORF">ACFPZF_18055</name>
</gene>
<protein>
    <submittedName>
        <fullName evidence="1">Uncharacterized protein</fullName>
    </submittedName>
</protein>
<evidence type="ECO:0000313" key="2">
    <source>
        <dbReference type="Proteomes" id="UP001596066"/>
    </source>
</evidence>